<dbReference type="PANTHER" id="PTHR46401">
    <property type="entry name" value="GLYCOSYLTRANSFERASE WBBK-RELATED"/>
    <property type="match status" value="1"/>
</dbReference>
<dbReference type="InterPro" id="IPR028098">
    <property type="entry name" value="Glyco_trans_4-like_N"/>
</dbReference>
<feature type="domain" description="Glycosyl transferase family 1" evidence="2">
    <location>
        <begin position="227"/>
        <end position="381"/>
    </location>
</feature>
<evidence type="ECO:0008006" key="6">
    <source>
        <dbReference type="Google" id="ProtNLM"/>
    </source>
</evidence>
<evidence type="ECO:0000313" key="4">
    <source>
        <dbReference type="EMBL" id="OIO08329.1"/>
    </source>
</evidence>
<dbReference type="PANTHER" id="PTHR46401:SF2">
    <property type="entry name" value="GLYCOSYLTRANSFERASE WBBK-RELATED"/>
    <property type="match status" value="1"/>
</dbReference>
<dbReference type="Proteomes" id="UP000182860">
    <property type="component" value="Unassembled WGS sequence"/>
</dbReference>
<gene>
    <name evidence="4" type="ORF">AUJ35_00410</name>
</gene>
<comment type="caution">
    <text evidence="4">The sequence shown here is derived from an EMBL/GenBank/DDBJ whole genome shotgun (WGS) entry which is preliminary data.</text>
</comment>
<proteinExistence type="predicted"/>
<dbReference type="EMBL" id="MNUV01000009">
    <property type="protein sequence ID" value="OIO08329.1"/>
    <property type="molecule type" value="Genomic_DNA"/>
</dbReference>
<dbReference type="CDD" id="cd03809">
    <property type="entry name" value="GT4_MtfB-like"/>
    <property type="match status" value="1"/>
</dbReference>
<protein>
    <recommendedName>
        <fullName evidence="6">Glycosyl transferase family 1 domain-containing protein</fullName>
    </recommendedName>
</protein>
<evidence type="ECO:0000259" key="2">
    <source>
        <dbReference type="Pfam" id="PF00534"/>
    </source>
</evidence>
<dbReference type="SUPFAM" id="SSF53756">
    <property type="entry name" value="UDP-Glycosyltransferase/glycogen phosphorylase"/>
    <property type="match status" value="1"/>
</dbReference>
<dbReference type="Pfam" id="PF00534">
    <property type="entry name" value="Glycos_transf_1"/>
    <property type="match status" value="1"/>
</dbReference>
<organism evidence="4 5">
    <name type="scientific">Candidatus Falkowbacteria bacterium CG1_02_41_21</name>
    <dbReference type="NCBI Taxonomy" id="1805147"/>
    <lineage>
        <taxon>Bacteria</taxon>
        <taxon>Candidatus Falkowiibacteriota</taxon>
    </lineage>
</organism>
<evidence type="ECO:0000313" key="5">
    <source>
        <dbReference type="Proteomes" id="UP000182860"/>
    </source>
</evidence>
<keyword evidence="1" id="KW-0808">Transferase</keyword>
<dbReference type="GO" id="GO:0009103">
    <property type="term" value="P:lipopolysaccharide biosynthetic process"/>
    <property type="evidence" value="ECO:0007669"/>
    <property type="project" value="TreeGrafter"/>
</dbReference>
<dbReference type="InterPro" id="IPR001296">
    <property type="entry name" value="Glyco_trans_1"/>
</dbReference>
<feature type="domain" description="Glycosyltransferase subfamily 4-like N-terminal" evidence="3">
    <location>
        <begin position="17"/>
        <end position="206"/>
    </location>
</feature>
<sequence length="405" mass="46840">MTIGIDASRANRAFKTGTEWYSYYLIKNFAAIDKKNKYILYSDRPFSDDLKAIIDAHPNFTGRYLKWPWQYFWTLGRLTMEMFWRRPRVLFVPAHAIPLIHPWRTITTIHDIAFKMEKNVYAEETVDRGQRFLRILIIFVIKHILFLSGKGFKYDATAYLDWSTHYALRHAKKVITVSHNTKKEIVDVYKVNPDKVVVIHNGYDDSFYKKIEDQTKIDKVLDKYGLNFPYLLSVGRLEKKKNIPMLIEALALLKENHPEIKTKLVLIGHAGFGYDEIKYIIEEYNLNSEVMMLGWVAEADLPVIYNGALAFVFPSRREGFGIPVIQALACGLPTAVSDIPVLREVAGEATIYFDKDDKEDMAEKLKVILTDANLRAKLAQSGLVQAQQFSWRKCAEETLREIKSL</sequence>
<evidence type="ECO:0000256" key="1">
    <source>
        <dbReference type="ARBA" id="ARBA00022679"/>
    </source>
</evidence>
<accession>A0A1J4TAG3</accession>
<dbReference type="Pfam" id="PF13439">
    <property type="entry name" value="Glyco_transf_4"/>
    <property type="match status" value="1"/>
</dbReference>
<reference evidence="4 5" key="1">
    <citation type="journal article" date="2016" name="Environ. Microbiol.">
        <title>Genomic resolution of a cold subsurface aquifer community provides metabolic insights for novel microbes adapted to high CO concentrations.</title>
        <authorList>
            <person name="Probst A.J."/>
            <person name="Castelle C.J."/>
            <person name="Singh A."/>
            <person name="Brown C.T."/>
            <person name="Anantharaman K."/>
            <person name="Sharon I."/>
            <person name="Hug L.A."/>
            <person name="Burstein D."/>
            <person name="Emerson J.B."/>
            <person name="Thomas B.C."/>
            <person name="Banfield J.F."/>
        </authorList>
    </citation>
    <scope>NUCLEOTIDE SEQUENCE [LARGE SCALE GENOMIC DNA]</scope>
    <source>
        <strain evidence="4">CG1_02_41_21</strain>
    </source>
</reference>
<name>A0A1J4TAG3_9BACT</name>
<dbReference type="Gene3D" id="3.40.50.2000">
    <property type="entry name" value="Glycogen Phosphorylase B"/>
    <property type="match status" value="2"/>
</dbReference>
<evidence type="ECO:0000259" key="3">
    <source>
        <dbReference type="Pfam" id="PF13439"/>
    </source>
</evidence>
<dbReference type="GO" id="GO:0016757">
    <property type="term" value="F:glycosyltransferase activity"/>
    <property type="evidence" value="ECO:0007669"/>
    <property type="project" value="InterPro"/>
</dbReference>
<dbReference type="AlphaFoldDB" id="A0A1J4TAG3"/>